<comment type="catalytic activity">
    <reaction evidence="8">
        <text>L-seryl-[protein] + ATP = O-phospho-L-seryl-[protein] + ADP + H(+)</text>
        <dbReference type="Rhea" id="RHEA:17989"/>
        <dbReference type="Rhea" id="RHEA-COMP:9863"/>
        <dbReference type="Rhea" id="RHEA-COMP:11604"/>
        <dbReference type="ChEBI" id="CHEBI:15378"/>
        <dbReference type="ChEBI" id="CHEBI:29999"/>
        <dbReference type="ChEBI" id="CHEBI:30616"/>
        <dbReference type="ChEBI" id="CHEBI:83421"/>
        <dbReference type="ChEBI" id="CHEBI:456216"/>
        <dbReference type="EC" id="2.7.11.1"/>
    </reaction>
</comment>
<keyword evidence="5 12" id="KW-0418">Kinase</keyword>
<keyword evidence="3" id="KW-0808">Transferase</keyword>
<keyword evidence="10" id="KW-1133">Transmembrane helix</keyword>
<feature type="transmembrane region" description="Helical" evidence="10">
    <location>
        <begin position="292"/>
        <end position="312"/>
    </location>
</feature>
<keyword evidence="4 9" id="KW-0547">Nucleotide-binding</keyword>
<dbReference type="Pfam" id="PF00069">
    <property type="entry name" value="Pkinase"/>
    <property type="match status" value="1"/>
</dbReference>
<evidence type="ECO:0000256" key="2">
    <source>
        <dbReference type="ARBA" id="ARBA00022527"/>
    </source>
</evidence>
<evidence type="ECO:0000256" key="5">
    <source>
        <dbReference type="ARBA" id="ARBA00022777"/>
    </source>
</evidence>
<dbReference type="EC" id="2.7.11.1" evidence="1"/>
<dbReference type="AlphaFoldDB" id="A0A8J6XQF0"/>
<dbReference type="PROSITE" id="PS50011">
    <property type="entry name" value="PROTEIN_KINASE_DOM"/>
    <property type="match status" value="1"/>
</dbReference>
<dbReference type="RefSeq" id="WP_190831880.1">
    <property type="nucleotide sequence ID" value="NZ_CAWPPI010000072.1"/>
</dbReference>
<proteinExistence type="predicted"/>
<evidence type="ECO:0000259" key="11">
    <source>
        <dbReference type="PROSITE" id="PS50011"/>
    </source>
</evidence>
<dbReference type="InterPro" id="IPR011009">
    <property type="entry name" value="Kinase-like_dom_sf"/>
</dbReference>
<evidence type="ECO:0000256" key="7">
    <source>
        <dbReference type="ARBA" id="ARBA00047899"/>
    </source>
</evidence>
<evidence type="ECO:0000256" key="3">
    <source>
        <dbReference type="ARBA" id="ARBA00022679"/>
    </source>
</evidence>
<sequence>MNTGVAQIIGGRYQIIKLLGEGGFGRTYLAEDLYQLGSQYAVKHLTFSSHNPDQVIKVRELFKREVETLQKLNGHPQIPKFFAHIEENQEFYLVQEFIDGHSFSDEIKAVTKLEEIEVVHFLKDLLTILEFIHSKNIIHRDINPDNIIRRKDGKLVLIDFGAVKEVITQTQIQKPGTQIYTLGYAPQEQMHGYPRFNSDIYALGMTAIEALTGLEPTVLPTNQDGEVIWQDQAEVSPKLARILSKMVQDNCNLRYQSVTDVLIDIDTIANSSKTQVVVLHQHSSKAANTDKFLCVLLLISIIFTIFYAAGWLPEKTETLPQQEQSFLKISSLTANRKLTINN</sequence>
<organism evidence="12 13">
    <name type="scientific">Iningainema tapete BLCC-T55</name>
    <dbReference type="NCBI Taxonomy" id="2748662"/>
    <lineage>
        <taxon>Bacteria</taxon>
        <taxon>Bacillati</taxon>
        <taxon>Cyanobacteriota</taxon>
        <taxon>Cyanophyceae</taxon>
        <taxon>Nostocales</taxon>
        <taxon>Scytonemataceae</taxon>
        <taxon>Iningainema tapete</taxon>
    </lineage>
</organism>
<evidence type="ECO:0000256" key="6">
    <source>
        <dbReference type="ARBA" id="ARBA00022840"/>
    </source>
</evidence>
<dbReference type="PROSITE" id="PS00107">
    <property type="entry name" value="PROTEIN_KINASE_ATP"/>
    <property type="match status" value="1"/>
</dbReference>
<evidence type="ECO:0000313" key="12">
    <source>
        <dbReference type="EMBL" id="MBD2774592.1"/>
    </source>
</evidence>
<dbReference type="GO" id="GO:0005524">
    <property type="term" value="F:ATP binding"/>
    <property type="evidence" value="ECO:0007669"/>
    <property type="project" value="UniProtKB-UniRule"/>
</dbReference>
<comment type="caution">
    <text evidence="12">The sequence shown here is derived from an EMBL/GenBank/DDBJ whole genome shotgun (WGS) entry which is preliminary data.</text>
</comment>
<dbReference type="PANTHER" id="PTHR24363:SF0">
    <property type="entry name" value="SERINE_THREONINE KINASE LIKE DOMAIN CONTAINING 1"/>
    <property type="match status" value="1"/>
</dbReference>
<dbReference type="SUPFAM" id="SSF56112">
    <property type="entry name" value="Protein kinase-like (PK-like)"/>
    <property type="match status" value="1"/>
</dbReference>
<accession>A0A8J6XQF0</accession>
<dbReference type="Proteomes" id="UP000629098">
    <property type="component" value="Unassembled WGS sequence"/>
</dbReference>
<comment type="catalytic activity">
    <reaction evidence="7">
        <text>L-threonyl-[protein] + ATP = O-phospho-L-threonyl-[protein] + ADP + H(+)</text>
        <dbReference type="Rhea" id="RHEA:46608"/>
        <dbReference type="Rhea" id="RHEA-COMP:11060"/>
        <dbReference type="Rhea" id="RHEA-COMP:11605"/>
        <dbReference type="ChEBI" id="CHEBI:15378"/>
        <dbReference type="ChEBI" id="CHEBI:30013"/>
        <dbReference type="ChEBI" id="CHEBI:30616"/>
        <dbReference type="ChEBI" id="CHEBI:61977"/>
        <dbReference type="ChEBI" id="CHEBI:456216"/>
        <dbReference type="EC" id="2.7.11.1"/>
    </reaction>
</comment>
<evidence type="ECO:0000256" key="4">
    <source>
        <dbReference type="ARBA" id="ARBA00022741"/>
    </source>
</evidence>
<evidence type="ECO:0000256" key="9">
    <source>
        <dbReference type="PROSITE-ProRule" id="PRU10141"/>
    </source>
</evidence>
<dbReference type="CDD" id="cd14014">
    <property type="entry name" value="STKc_PknB_like"/>
    <property type="match status" value="1"/>
</dbReference>
<dbReference type="PANTHER" id="PTHR24363">
    <property type="entry name" value="SERINE/THREONINE PROTEIN KINASE"/>
    <property type="match status" value="1"/>
</dbReference>
<dbReference type="EMBL" id="JACXAE010000072">
    <property type="protein sequence ID" value="MBD2774592.1"/>
    <property type="molecule type" value="Genomic_DNA"/>
</dbReference>
<feature type="domain" description="Protein kinase" evidence="11">
    <location>
        <begin position="13"/>
        <end position="268"/>
    </location>
</feature>
<keyword evidence="6 9" id="KW-0067">ATP-binding</keyword>
<evidence type="ECO:0000256" key="8">
    <source>
        <dbReference type="ARBA" id="ARBA00048679"/>
    </source>
</evidence>
<gene>
    <name evidence="12" type="ORF">ICL16_21625</name>
</gene>
<dbReference type="InterPro" id="IPR000719">
    <property type="entry name" value="Prot_kinase_dom"/>
</dbReference>
<evidence type="ECO:0000313" key="13">
    <source>
        <dbReference type="Proteomes" id="UP000629098"/>
    </source>
</evidence>
<name>A0A8J6XQF0_9CYAN</name>
<reference evidence="12" key="1">
    <citation type="submission" date="2020-09" db="EMBL/GenBank/DDBJ databases">
        <title>Iningainema tapete sp. nov. (Scytonemataceae, Cyanobacteria) from greenhouses in central Florida (USA) produces two types of nodularin with biosynthetic potential for microcystin-LR and anabaenopeptins.</title>
        <authorList>
            <person name="Berthold D.E."/>
            <person name="Lefler F.W."/>
            <person name="Huang I.-S."/>
            <person name="Abdulla H."/>
            <person name="Zimba P.V."/>
            <person name="Laughinghouse H.D. IV."/>
        </authorList>
    </citation>
    <scope>NUCLEOTIDE SEQUENCE</scope>
    <source>
        <strain evidence="12">BLCCT55</strain>
    </source>
</reference>
<dbReference type="Gene3D" id="1.10.510.10">
    <property type="entry name" value="Transferase(Phosphotransferase) domain 1"/>
    <property type="match status" value="1"/>
</dbReference>
<dbReference type="InterPro" id="IPR017441">
    <property type="entry name" value="Protein_kinase_ATP_BS"/>
</dbReference>
<keyword evidence="13" id="KW-1185">Reference proteome</keyword>
<evidence type="ECO:0000256" key="10">
    <source>
        <dbReference type="SAM" id="Phobius"/>
    </source>
</evidence>
<dbReference type="GO" id="GO:0004674">
    <property type="term" value="F:protein serine/threonine kinase activity"/>
    <property type="evidence" value="ECO:0007669"/>
    <property type="project" value="UniProtKB-KW"/>
</dbReference>
<keyword evidence="10" id="KW-0812">Transmembrane</keyword>
<evidence type="ECO:0000256" key="1">
    <source>
        <dbReference type="ARBA" id="ARBA00012513"/>
    </source>
</evidence>
<feature type="binding site" evidence="9">
    <location>
        <position position="43"/>
    </location>
    <ligand>
        <name>ATP</name>
        <dbReference type="ChEBI" id="CHEBI:30616"/>
    </ligand>
</feature>
<keyword evidence="10" id="KW-0472">Membrane</keyword>
<keyword evidence="2 12" id="KW-0723">Serine/threonine-protein kinase</keyword>
<protein>
    <recommendedName>
        <fullName evidence="1">non-specific serine/threonine protein kinase</fullName>
        <ecNumber evidence="1">2.7.11.1</ecNumber>
    </recommendedName>
</protein>